<accession>A0A8H6H5J2</accession>
<gene>
    <name evidence="1" type="ORF">DFP72DRAFT_864429</name>
</gene>
<name>A0A8H6H5J2_9AGAR</name>
<keyword evidence="2" id="KW-1185">Reference proteome</keyword>
<organism evidence="1 2">
    <name type="scientific">Ephemerocybe angulata</name>
    <dbReference type="NCBI Taxonomy" id="980116"/>
    <lineage>
        <taxon>Eukaryota</taxon>
        <taxon>Fungi</taxon>
        <taxon>Dikarya</taxon>
        <taxon>Basidiomycota</taxon>
        <taxon>Agaricomycotina</taxon>
        <taxon>Agaricomycetes</taxon>
        <taxon>Agaricomycetidae</taxon>
        <taxon>Agaricales</taxon>
        <taxon>Agaricineae</taxon>
        <taxon>Psathyrellaceae</taxon>
        <taxon>Ephemerocybe</taxon>
    </lineage>
</organism>
<protein>
    <submittedName>
        <fullName evidence="1">Uncharacterized protein</fullName>
    </submittedName>
</protein>
<proteinExistence type="predicted"/>
<dbReference type="EMBL" id="JACGCI010000408">
    <property type="protein sequence ID" value="KAF6740879.1"/>
    <property type="molecule type" value="Genomic_DNA"/>
</dbReference>
<reference evidence="1 2" key="1">
    <citation type="submission" date="2020-07" db="EMBL/GenBank/DDBJ databases">
        <title>Comparative genomics of pyrophilous fungi reveals a link between fire events and developmental genes.</title>
        <authorList>
            <consortium name="DOE Joint Genome Institute"/>
            <person name="Steindorff A.S."/>
            <person name="Carver A."/>
            <person name="Calhoun S."/>
            <person name="Stillman K."/>
            <person name="Liu H."/>
            <person name="Lipzen A."/>
            <person name="Pangilinan J."/>
            <person name="Labutti K."/>
            <person name="Bruns T.D."/>
            <person name="Grigoriev I.V."/>
        </authorList>
    </citation>
    <scope>NUCLEOTIDE SEQUENCE [LARGE SCALE GENOMIC DNA]</scope>
    <source>
        <strain evidence="1 2">CBS 144469</strain>
    </source>
</reference>
<evidence type="ECO:0000313" key="2">
    <source>
        <dbReference type="Proteomes" id="UP000521943"/>
    </source>
</evidence>
<comment type="caution">
    <text evidence="1">The sequence shown here is derived from an EMBL/GenBank/DDBJ whole genome shotgun (WGS) entry which is preliminary data.</text>
</comment>
<sequence>MYNMNTDRTMPPTVQEASSATYTAEQLKEFLERNWNTIRDQSRYLVEGTETAVRCAYCKEVVELGEDPSQREVNWAAHVELDHKRRFFIDDPHCALIPGFEVKVFCSPCNKEIELTYPWKPWGWQKHIKTLFHRRNVGEVIPNTPSDMRRKQFVEDPAAVVLSNMEIGCLLCGRKIKLNDPWAWQNWELHSKSKDHQAKAGAWLLYLLAEQLVQSRFQPMYPRRRDPSNYIMVYTL</sequence>
<dbReference type="Proteomes" id="UP000521943">
    <property type="component" value="Unassembled WGS sequence"/>
</dbReference>
<dbReference type="AlphaFoldDB" id="A0A8H6H5J2"/>
<evidence type="ECO:0000313" key="1">
    <source>
        <dbReference type="EMBL" id="KAF6740879.1"/>
    </source>
</evidence>